<feature type="binding site" evidence="10">
    <location>
        <position position="333"/>
    </location>
    <ligand>
        <name>NAD(+)</name>
        <dbReference type="ChEBI" id="CHEBI:57540"/>
    </ligand>
</feature>
<dbReference type="Pfam" id="PF03720">
    <property type="entry name" value="UDPG_MGDP_dh_C"/>
    <property type="match status" value="1"/>
</dbReference>
<evidence type="ECO:0000256" key="10">
    <source>
        <dbReference type="PIRSR" id="PIRSR500134-3"/>
    </source>
</evidence>
<keyword evidence="4 7" id="KW-0560">Oxidoreductase</keyword>
<dbReference type="NCBIfam" id="TIGR03026">
    <property type="entry name" value="NDP-sugDHase"/>
    <property type="match status" value="1"/>
</dbReference>
<evidence type="ECO:0000256" key="7">
    <source>
        <dbReference type="PIRNR" id="PIRNR000124"/>
    </source>
</evidence>
<dbReference type="Pfam" id="PF03721">
    <property type="entry name" value="UDPG_MGDP_dh_N"/>
    <property type="match status" value="1"/>
</dbReference>
<dbReference type="GO" id="GO:0003979">
    <property type="term" value="F:UDP-glucose 6-dehydrogenase activity"/>
    <property type="evidence" value="ECO:0007669"/>
    <property type="project" value="UniProtKB-EC"/>
</dbReference>
<keyword evidence="5 7" id="KW-0520">NAD</keyword>
<dbReference type="PANTHER" id="PTHR43750:SF1">
    <property type="entry name" value="GDP-MANNOSE 6-DEHYDROGENASE"/>
    <property type="match status" value="1"/>
</dbReference>
<feature type="binding site" evidence="10">
    <location>
        <position position="86"/>
    </location>
    <ligand>
        <name>NAD(+)</name>
        <dbReference type="ChEBI" id="CHEBI:57540"/>
    </ligand>
</feature>
<evidence type="ECO:0000313" key="13">
    <source>
        <dbReference type="Proteomes" id="UP000466785"/>
    </source>
</evidence>
<name>A0A6N4VA30_9MYCO</name>
<dbReference type="Proteomes" id="UP000466785">
    <property type="component" value="Chromosome"/>
</dbReference>
<organism evidence="12 13">
    <name type="scientific">Mycolicibacterium poriferae</name>
    <dbReference type="NCBI Taxonomy" id="39694"/>
    <lineage>
        <taxon>Bacteria</taxon>
        <taxon>Bacillati</taxon>
        <taxon>Actinomycetota</taxon>
        <taxon>Actinomycetes</taxon>
        <taxon>Mycobacteriales</taxon>
        <taxon>Mycobacteriaceae</taxon>
        <taxon>Mycolicibacterium</taxon>
    </lineage>
</organism>
<evidence type="ECO:0000256" key="1">
    <source>
        <dbReference type="ARBA" id="ARBA00004701"/>
    </source>
</evidence>
<feature type="binding site" evidence="9">
    <location>
        <position position="265"/>
    </location>
    <ligand>
        <name>substrate</name>
    </ligand>
</feature>
<dbReference type="AlphaFoldDB" id="A0A6N4VA30"/>
<dbReference type="InterPro" id="IPR028357">
    <property type="entry name" value="UDPglc_DH_bac"/>
</dbReference>
<dbReference type="PROSITE" id="PS51257">
    <property type="entry name" value="PROKAR_LIPOPROTEIN"/>
    <property type="match status" value="1"/>
</dbReference>
<comment type="catalytic activity">
    <reaction evidence="6 7">
        <text>UDP-alpha-D-glucose + 2 NAD(+) + H2O = UDP-alpha-D-glucuronate + 2 NADH + 3 H(+)</text>
        <dbReference type="Rhea" id="RHEA:23596"/>
        <dbReference type="ChEBI" id="CHEBI:15377"/>
        <dbReference type="ChEBI" id="CHEBI:15378"/>
        <dbReference type="ChEBI" id="CHEBI:57540"/>
        <dbReference type="ChEBI" id="CHEBI:57945"/>
        <dbReference type="ChEBI" id="CHEBI:58052"/>
        <dbReference type="ChEBI" id="CHEBI:58885"/>
        <dbReference type="EC" id="1.1.1.22"/>
    </reaction>
</comment>
<feature type="domain" description="UDP-glucose/GDP-mannose dehydrogenase C-terminal" evidence="11">
    <location>
        <begin position="319"/>
        <end position="404"/>
    </location>
</feature>
<dbReference type="Gene3D" id="1.20.5.170">
    <property type="match status" value="1"/>
</dbReference>
<feature type="active site" description="Nucleophile" evidence="8">
    <location>
        <position position="268"/>
    </location>
</feature>
<evidence type="ECO:0000259" key="11">
    <source>
        <dbReference type="SMART" id="SM00984"/>
    </source>
</evidence>
<feature type="binding site" evidence="9">
    <location>
        <position position="326"/>
    </location>
    <ligand>
        <name>substrate</name>
    </ligand>
</feature>
<dbReference type="InterPro" id="IPR036291">
    <property type="entry name" value="NAD(P)-bd_dom_sf"/>
</dbReference>
<feature type="binding site" evidence="10">
    <location>
        <position position="30"/>
    </location>
    <ligand>
        <name>NAD(+)</name>
        <dbReference type="ChEBI" id="CHEBI:57540"/>
    </ligand>
</feature>
<dbReference type="InterPro" id="IPR014027">
    <property type="entry name" value="UDP-Glc/GDP-Man_DH_C"/>
</dbReference>
<dbReference type="KEGG" id="mpof:MPOR_19690"/>
<comment type="similarity">
    <text evidence="2 7">Belongs to the UDP-glucose/GDP-mannose dehydrogenase family.</text>
</comment>
<feature type="binding site" evidence="9">
    <location>
        <position position="210"/>
    </location>
    <ligand>
        <name>substrate</name>
    </ligand>
</feature>
<dbReference type="GO" id="GO:0000271">
    <property type="term" value="P:polysaccharide biosynthetic process"/>
    <property type="evidence" value="ECO:0007669"/>
    <property type="project" value="InterPro"/>
</dbReference>
<dbReference type="RefSeq" id="WP_163673424.1">
    <property type="nucleotide sequence ID" value="NZ_AP022570.1"/>
</dbReference>
<accession>A0A6N4VA30</accession>
<dbReference type="InterPro" id="IPR017476">
    <property type="entry name" value="UDP-Glc/GDP-Man"/>
</dbReference>
<feature type="binding site" evidence="10">
    <location>
        <position position="271"/>
    </location>
    <ligand>
        <name>NAD(+)</name>
        <dbReference type="ChEBI" id="CHEBI:57540"/>
    </ligand>
</feature>
<dbReference type="EC" id="1.1.1.22" evidence="3 7"/>
<keyword evidence="13" id="KW-1185">Reference proteome</keyword>
<evidence type="ECO:0000256" key="9">
    <source>
        <dbReference type="PIRSR" id="PIRSR500134-2"/>
    </source>
</evidence>
<dbReference type="InterPro" id="IPR001732">
    <property type="entry name" value="UDP-Glc/GDP-Man_DH_N"/>
</dbReference>
<dbReference type="InterPro" id="IPR036220">
    <property type="entry name" value="UDP-Glc/GDP-Man_DH_C_sf"/>
</dbReference>
<feature type="binding site" evidence="10">
    <location>
        <position position="161"/>
    </location>
    <ligand>
        <name>NAD(+)</name>
        <dbReference type="ChEBI" id="CHEBI:57540"/>
    </ligand>
</feature>
<feature type="binding site" evidence="9">
    <location>
        <begin position="257"/>
        <end position="261"/>
    </location>
    <ligand>
        <name>substrate</name>
    </ligand>
</feature>
<dbReference type="GO" id="GO:0051287">
    <property type="term" value="F:NAD binding"/>
    <property type="evidence" value="ECO:0007669"/>
    <property type="project" value="InterPro"/>
</dbReference>
<evidence type="ECO:0000256" key="6">
    <source>
        <dbReference type="ARBA" id="ARBA00047473"/>
    </source>
</evidence>
<dbReference type="PIRSF" id="PIRSF000124">
    <property type="entry name" value="UDPglc_GDPman_dh"/>
    <property type="match status" value="1"/>
</dbReference>
<dbReference type="SUPFAM" id="SSF52413">
    <property type="entry name" value="UDP-glucose/GDP-mannose dehydrogenase C-terminal domain"/>
    <property type="match status" value="1"/>
</dbReference>
<dbReference type="SMART" id="SM00984">
    <property type="entry name" value="UDPG_MGDP_dh_C"/>
    <property type="match status" value="1"/>
</dbReference>
<dbReference type="Pfam" id="PF00984">
    <property type="entry name" value="UDPG_MGDP_dh"/>
    <property type="match status" value="1"/>
</dbReference>
<evidence type="ECO:0000256" key="5">
    <source>
        <dbReference type="ARBA" id="ARBA00023027"/>
    </source>
</evidence>
<dbReference type="PIRSF" id="PIRSF500134">
    <property type="entry name" value="UDPglc_DH_bac"/>
    <property type="match status" value="1"/>
</dbReference>
<proteinExistence type="inferred from homology"/>
<dbReference type="UniPathway" id="UPA00038">
    <property type="reaction ID" value="UER00491"/>
</dbReference>
<feature type="binding site" evidence="10">
    <location>
        <position position="35"/>
    </location>
    <ligand>
        <name>NAD(+)</name>
        <dbReference type="ChEBI" id="CHEBI:57540"/>
    </ligand>
</feature>
<feature type="binding site" evidence="9">
    <location>
        <begin position="158"/>
        <end position="161"/>
    </location>
    <ligand>
        <name>substrate</name>
    </ligand>
</feature>
<dbReference type="PANTHER" id="PTHR43750">
    <property type="entry name" value="UDP-GLUCOSE 6-DEHYDROGENASE TUAD"/>
    <property type="match status" value="1"/>
</dbReference>
<feature type="binding site" evidence="10">
    <location>
        <position position="125"/>
    </location>
    <ligand>
        <name>NAD(+)</name>
        <dbReference type="ChEBI" id="CHEBI:57540"/>
    </ligand>
</feature>
<gene>
    <name evidence="12" type="ORF">MPOR_19690</name>
</gene>
<evidence type="ECO:0000313" key="12">
    <source>
        <dbReference type="EMBL" id="BBX50943.1"/>
    </source>
</evidence>
<dbReference type="SUPFAM" id="SSF48179">
    <property type="entry name" value="6-phosphogluconate dehydrogenase C-terminal domain-like"/>
    <property type="match status" value="1"/>
</dbReference>
<dbReference type="InterPro" id="IPR008927">
    <property type="entry name" value="6-PGluconate_DH-like_C_sf"/>
</dbReference>
<reference evidence="12 13" key="1">
    <citation type="journal article" date="2019" name="Emerg. Microbes Infect.">
        <title>Comprehensive subspecies identification of 175 nontuberculous mycobacteria species based on 7547 genomic profiles.</title>
        <authorList>
            <person name="Matsumoto Y."/>
            <person name="Kinjo T."/>
            <person name="Motooka D."/>
            <person name="Nabeya D."/>
            <person name="Jung N."/>
            <person name="Uechi K."/>
            <person name="Horii T."/>
            <person name="Iida T."/>
            <person name="Fujita J."/>
            <person name="Nakamura S."/>
        </authorList>
    </citation>
    <scope>NUCLEOTIDE SEQUENCE [LARGE SCALE GENOMIC DNA]</scope>
    <source>
        <strain evidence="12 13">JCM 12603</strain>
    </source>
</reference>
<dbReference type="Gene3D" id="3.40.50.720">
    <property type="entry name" value="NAD(P)-binding Rossmann-like Domain"/>
    <property type="match status" value="2"/>
</dbReference>
<evidence type="ECO:0000256" key="3">
    <source>
        <dbReference type="ARBA" id="ARBA00012954"/>
    </source>
</evidence>
<dbReference type="EMBL" id="AP022570">
    <property type="protein sequence ID" value="BBX50943.1"/>
    <property type="molecule type" value="Genomic_DNA"/>
</dbReference>
<dbReference type="GO" id="GO:0006065">
    <property type="term" value="P:UDP-glucuronate biosynthetic process"/>
    <property type="evidence" value="ECO:0007669"/>
    <property type="project" value="UniProtKB-UniPathway"/>
</dbReference>
<dbReference type="SUPFAM" id="SSF51735">
    <property type="entry name" value="NAD(P)-binding Rossmann-fold domains"/>
    <property type="match status" value="1"/>
</dbReference>
<evidence type="ECO:0000256" key="2">
    <source>
        <dbReference type="ARBA" id="ARBA00006601"/>
    </source>
</evidence>
<dbReference type="InterPro" id="IPR014026">
    <property type="entry name" value="UDP-Glc/GDP-Man_DH_dimer"/>
</dbReference>
<evidence type="ECO:0000256" key="8">
    <source>
        <dbReference type="PIRSR" id="PIRSR500134-1"/>
    </source>
</evidence>
<comment type="pathway">
    <text evidence="1">Nucleotide-sugar biosynthesis; UDP-alpha-D-glucuronate biosynthesis; UDP-alpha-D-glucuronate from UDP-alpha-D-glucose: step 1/1.</text>
</comment>
<evidence type="ECO:0000256" key="4">
    <source>
        <dbReference type="ARBA" id="ARBA00023002"/>
    </source>
</evidence>
<sequence length="419" mass="45583">MKIAILGLGYVGMTAAACLASQGHQVLGIDPNPTKVDAVLAGKSPITEPGLNDLVADAHTKGRLLASTSLSPEVAEYELVIVCVGTPSAVDGSHNMSYIAEATRQLAEFMKVHSVSDLTVAYRSTMRPGSIEELIQPIFDGALGANSCRVNVVYNPEFLRESSAIKDYFAPPKIVIGTKNREPCPALEEINSGIEAPVFYVGYRESEITKFVDNAFHAVKTTFANEIGRICARLDISAAEVHKIFVSDTKLNISPYYLRPGGAFGGSCLPKDVRALQHIARTTGGYTHLIDSLIASNESHKAFLYDHVTQGLDYGAQVLMLGIAFKNESDDLRESPNVDLARMLLTAGFRLSVYDPHVAPQNLMGQNLGVLSNSPFITRLLITRDDVERTEWDLVIDTRSVADRYSIDAARIIDINRLA</sequence>
<protein>
    <recommendedName>
        <fullName evidence="3 7">UDP-glucose 6-dehydrogenase</fullName>
        <ecNumber evidence="3 7">1.1.1.22</ecNumber>
    </recommendedName>
</protein>